<dbReference type="InterPro" id="IPR012349">
    <property type="entry name" value="Split_barrel_FMN-bd"/>
</dbReference>
<dbReference type="InterPro" id="IPR038725">
    <property type="entry name" value="YdaG_split_barrel_FMN-bd"/>
</dbReference>
<dbReference type="EMBL" id="JAVDVI010000006">
    <property type="protein sequence ID" value="MDR6967810.1"/>
    <property type="molecule type" value="Genomic_DNA"/>
</dbReference>
<dbReference type="Gene3D" id="2.30.110.10">
    <property type="entry name" value="Electron Transport, Fmn-binding Protein, Chain A"/>
    <property type="match status" value="1"/>
</dbReference>
<feature type="domain" description="General stress protein FMN-binding split barrel" evidence="1">
    <location>
        <begin position="11"/>
        <end position="157"/>
    </location>
</feature>
<evidence type="ECO:0000259" key="1">
    <source>
        <dbReference type="Pfam" id="PF16242"/>
    </source>
</evidence>
<dbReference type="Proteomes" id="UP001255185">
    <property type="component" value="Unassembled WGS sequence"/>
</dbReference>
<protein>
    <submittedName>
        <fullName evidence="2">General stress protein 26</fullName>
    </submittedName>
</protein>
<sequence>MGDKKNLNNDEAIEKIKDLAEEMKTCMFCTYKDGKIQSRPMSALEIDDEGNLWFMTDRKSNKIKEIKSDNTVELFYTKGYDMFLTLHGKATISYDRNKIEELWNPIIKVWMPGGIDDPDLSVIKFTFDDGYYWNNKHNKVVVAAKMVASLFTGKTMDDGIEGKLT</sequence>
<dbReference type="InterPro" id="IPR052917">
    <property type="entry name" value="Stress-Dev_Protein"/>
</dbReference>
<dbReference type="Pfam" id="PF16242">
    <property type="entry name" value="Pyrid_ox_like"/>
    <property type="match status" value="1"/>
</dbReference>
<dbReference type="RefSeq" id="WP_310026123.1">
    <property type="nucleotide sequence ID" value="NZ_JAVDVI010000006.1"/>
</dbReference>
<gene>
    <name evidence="2" type="ORF">J2X31_001822</name>
</gene>
<dbReference type="SUPFAM" id="SSF50475">
    <property type="entry name" value="FMN-binding split barrel"/>
    <property type="match status" value="1"/>
</dbReference>
<name>A0ABU1TPA9_9FLAO</name>
<comment type="caution">
    <text evidence="2">The sequence shown here is derived from an EMBL/GenBank/DDBJ whole genome shotgun (WGS) entry which is preliminary data.</text>
</comment>
<dbReference type="PANTHER" id="PTHR34818">
    <property type="entry name" value="PROTEIN BLI-3"/>
    <property type="match status" value="1"/>
</dbReference>
<dbReference type="PANTHER" id="PTHR34818:SF1">
    <property type="entry name" value="PROTEIN BLI-3"/>
    <property type="match status" value="1"/>
</dbReference>
<proteinExistence type="predicted"/>
<accession>A0ABU1TPA9</accession>
<keyword evidence="3" id="KW-1185">Reference proteome</keyword>
<organism evidence="2 3">
    <name type="scientific">Flavobacterium arsenatis</name>
    <dbReference type="NCBI Taxonomy" id="1484332"/>
    <lineage>
        <taxon>Bacteria</taxon>
        <taxon>Pseudomonadati</taxon>
        <taxon>Bacteroidota</taxon>
        <taxon>Flavobacteriia</taxon>
        <taxon>Flavobacteriales</taxon>
        <taxon>Flavobacteriaceae</taxon>
        <taxon>Flavobacterium</taxon>
    </lineage>
</organism>
<evidence type="ECO:0000313" key="2">
    <source>
        <dbReference type="EMBL" id="MDR6967810.1"/>
    </source>
</evidence>
<reference evidence="2 3" key="1">
    <citation type="submission" date="2023-07" db="EMBL/GenBank/DDBJ databases">
        <title>Sorghum-associated microbial communities from plants grown in Nebraska, USA.</title>
        <authorList>
            <person name="Schachtman D."/>
        </authorList>
    </citation>
    <scope>NUCLEOTIDE SEQUENCE [LARGE SCALE GENOMIC DNA]</scope>
    <source>
        <strain evidence="2 3">3773</strain>
    </source>
</reference>
<evidence type="ECO:0000313" key="3">
    <source>
        <dbReference type="Proteomes" id="UP001255185"/>
    </source>
</evidence>